<reference key="1">
    <citation type="journal article" date="2007" name="Nature">
        <title>The medaka draft genome and insights into vertebrate genome evolution.</title>
        <authorList>
            <person name="Kasahara M."/>
            <person name="Naruse K."/>
            <person name="Sasaki S."/>
            <person name="Nakatani Y."/>
            <person name="Qu W."/>
            <person name="Ahsan B."/>
            <person name="Yamada T."/>
            <person name="Nagayasu Y."/>
            <person name="Doi K."/>
            <person name="Kasai Y."/>
            <person name="Jindo T."/>
            <person name="Kobayashi D."/>
            <person name="Shimada A."/>
            <person name="Toyoda A."/>
            <person name="Kuroki Y."/>
            <person name="Fujiyama A."/>
            <person name="Sasaki T."/>
            <person name="Shimizu A."/>
            <person name="Asakawa S."/>
            <person name="Shimizu N."/>
            <person name="Hashimoto S."/>
            <person name="Yang J."/>
            <person name="Lee Y."/>
            <person name="Matsushima K."/>
            <person name="Sugano S."/>
            <person name="Sakaizumi M."/>
            <person name="Narita T."/>
            <person name="Ohishi K."/>
            <person name="Haga S."/>
            <person name="Ohta F."/>
            <person name="Nomoto H."/>
            <person name="Nogata K."/>
            <person name="Morishita T."/>
            <person name="Endo T."/>
            <person name="Shin-I T."/>
            <person name="Takeda H."/>
            <person name="Morishita S."/>
            <person name="Kohara Y."/>
        </authorList>
    </citation>
    <scope>NUCLEOTIDE SEQUENCE [LARGE SCALE GENOMIC DNA]</scope>
    <source>
        <strain>Hd-rR</strain>
    </source>
</reference>
<dbReference type="SMART" id="SM00060">
    <property type="entry name" value="FN3"/>
    <property type="match status" value="4"/>
</dbReference>
<dbReference type="PANTHER" id="PTHR44170:SF18">
    <property type="entry name" value="CONTACTIN 3B-RELATED"/>
    <property type="match status" value="1"/>
</dbReference>
<evidence type="ECO:0000256" key="8">
    <source>
        <dbReference type="ARBA" id="ARBA00023136"/>
    </source>
</evidence>
<dbReference type="InterPro" id="IPR007110">
    <property type="entry name" value="Ig-like_dom"/>
</dbReference>
<evidence type="ECO:0000256" key="4">
    <source>
        <dbReference type="ARBA" id="ARBA00022622"/>
    </source>
</evidence>
<comment type="subcellular location">
    <subcellularLocation>
        <location evidence="1">Cell membrane</location>
        <topology evidence="1">Lipid-anchor</topology>
        <topology evidence="1">GPI-anchor</topology>
    </subcellularLocation>
</comment>
<reference evidence="16 17" key="2">
    <citation type="submission" date="2017-04" db="EMBL/GenBank/DDBJ databases">
        <title>CpG methylation of centromeres and impact of large insertions on vertebrate speciation.</title>
        <authorList>
            <person name="Ichikawa K."/>
            <person name="Yoshimura J."/>
            <person name="Morishita S."/>
        </authorList>
    </citation>
    <scope>NUCLEOTIDE SEQUENCE</scope>
    <source>
        <strain evidence="16 17">HSOK</strain>
    </source>
</reference>
<keyword evidence="7" id="KW-0130">Cell adhesion</keyword>
<evidence type="ECO:0000256" key="5">
    <source>
        <dbReference type="ARBA" id="ARBA00022729"/>
    </source>
</evidence>
<dbReference type="InterPro" id="IPR003599">
    <property type="entry name" value="Ig_sub"/>
</dbReference>
<keyword evidence="12" id="KW-0393">Immunoglobulin domain</keyword>
<dbReference type="FunFam" id="2.60.40.10:FF:000052">
    <property type="entry name" value="Contactin 1"/>
    <property type="match status" value="1"/>
</dbReference>
<dbReference type="FunFam" id="2.60.40.10:FF:000004">
    <property type="entry name" value="DCC isoform 1"/>
    <property type="match status" value="2"/>
</dbReference>
<dbReference type="InterPro" id="IPR013151">
    <property type="entry name" value="Immunoglobulin_dom"/>
</dbReference>
<reference evidence="16" key="4">
    <citation type="submission" date="2025-09" db="UniProtKB">
        <authorList>
            <consortium name="Ensembl"/>
        </authorList>
    </citation>
    <scope>IDENTIFICATION</scope>
    <source>
        <strain evidence="16">HSOK</strain>
    </source>
</reference>
<keyword evidence="4" id="KW-0336">GPI-anchor</keyword>
<evidence type="ECO:0000256" key="11">
    <source>
        <dbReference type="ARBA" id="ARBA00023288"/>
    </source>
</evidence>
<feature type="domain" description="Ig-like" evidence="14">
    <location>
        <begin position="433"/>
        <end position="520"/>
    </location>
</feature>
<dbReference type="FunFam" id="2.60.40.10:FF:000044">
    <property type="entry name" value="Contactin 1"/>
    <property type="match status" value="1"/>
</dbReference>
<evidence type="ECO:0000256" key="1">
    <source>
        <dbReference type="ARBA" id="ARBA00004609"/>
    </source>
</evidence>
<evidence type="ECO:0000256" key="3">
    <source>
        <dbReference type="ARBA" id="ARBA00022475"/>
    </source>
</evidence>
<name>A0A3P9JPZ9_ORYLA</name>
<dbReference type="Pfam" id="PF13927">
    <property type="entry name" value="Ig_3"/>
    <property type="match status" value="4"/>
</dbReference>
<protein>
    <recommendedName>
        <fullName evidence="18">Contactin 3a, tandem duplicate 1</fullName>
    </recommendedName>
</protein>
<accession>A0A3P9JPZ9</accession>
<dbReference type="CDD" id="cd00063">
    <property type="entry name" value="FN3"/>
    <property type="match status" value="4"/>
</dbReference>
<comment type="subunit">
    <text evidence="13">Interacts with PTPRG.</text>
</comment>
<dbReference type="Pfam" id="PF00041">
    <property type="entry name" value="fn3"/>
    <property type="match status" value="2"/>
</dbReference>
<dbReference type="FunFam" id="2.60.40.10:FF:000028">
    <property type="entry name" value="Neuronal cell adhesion molecule"/>
    <property type="match status" value="1"/>
</dbReference>
<evidence type="ECO:0000256" key="2">
    <source>
        <dbReference type="ARBA" id="ARBA00009812"/>
    </source>
</evidence>
<feature type="domain" description="Fibronectin type-III" evidence="15">
    <location>
        <begin position="624"/>
        <end position="722"/>
    </location>
</feature>
<dbReference type="GO" id="GO:0098552">
    <property type="term" value="C:side of membrane"/>
    <property type="evidence" value="ECO:0007669"/>
    <property type="project" value="UniProtKB-KW"/>
</dbReference>
<dbReference type="Pfam" id="PF07679">
    <property type="entry name" value="I-set"/>
    <property type="match status" value="1"/>
</dbReference>
<evidence type="ECO:0000313" key="16">
    <source>
        <dbReference type="Ensembl" id="ENSORLP00015034441.1"/>
    </source>
</evidence>
<evidence type="ECO:0000313" key="17">
    <source>
        <dbReference type="Proteomes" id="UP000265200"/>
    </source>
</evidence>
<dbReference type="Proteomes" id="UP000265200">
    <property type="component" value="Chromosome 5"/>
</dbReference>
<sequence>MLYTQRTRCYGNHSKLSQQWEPTGKHKGMRRRIKIRWILWWVQEENARHGPVFSQEPSDIIFPMSTGDNLVIINCKAKGNPPPNYRWKVNGEDLDTNSDSNYRLLEGNLLISNPDFISHGGVYQCIATNIFGTIVSRNARVQFAFLQSFSRKTRNPVSVREGQAVVLLCAPPSHHGEIQYSWVFNREPRPLQQDGRRFISQRTGNLYIAKVEAEDAGNYTCAVRNMMTNSSEFSSPTPLVVRRDVIMGEYEPKIEVRFPETLHISKGMSVKLECFALGNPVPSISWRRADGNSLAAKIKINHSVLEIPYFSPEDGGVYECVAENYRGKNVAKGHLIFQNVEHLHWGQTLKDAQMAIDANLQWECKAFGEPRPTYRWLKNGQPLTTHGRIQAEANTLTISKIALSDSGMYQCIAQNAFGSIHASAELKVAASPPDFTRRPVKKATVLQRGGELVLECRPDASPRATILWWRGSDLLRGGGRQTVMEDGTLRVTNITKLDEGRYTCVARNHFGASSSSGLLVVKEPTKIIAPPLSSDASVGQSLVLPCEVASDSTLSPVFKWFFNGKAIDLSRQDHFEMIGGGFAGDLMVRNVQLKHAGKYVCMVQTEVDTVSAAANLIVRGPPGASESPSVTDVTDTTVKLSWSPAPDNQSPITMYTVQARTPFSIGWQTINTVPDSVPGQMMHAFVTDLIPWVDYEFRVVAVNVVGVGEPSTPSEPIRTKPAVPRVAPINVSGGGGAQGELVITWEPVLEEQRSGEDFGYVVAFRPLGTSAWIQTAVASPDASRYVYRNDSIPPLSQFEVSVGVYNSVGEGPFSQVVVVLSSEGEPSEAPSDIRGRAASASEIVVFWEPVPSRSTNEIISYELLFWEEGTQQSDAGRVRAPNNTALLAGLKASTVYQISVRAQNSAGFGPCSPAVNISTRKPPPSQTPGSIRWSLTNSKIFLNWEPVKPSANESEVTGYKVEFRQNLNSRTLVLETNKTSIELQIPTGEDHVIEIKAVTEGGDGTSSGPIRIPKLSGLNSRGCRSPVLLKMSLMLCGVVFTFFTF</sequence>
<dbReference type="GO" id="GO:0005886">
    <property type="term" value="C:plasma membrane"/>
    <property type="evidence" value="ECO:0007669"/>
    <property type="project" value="UniProtKB-SubCell"/>
</dbReference>
<dbReference type="SMART" id="SM00408">
    <property type="entry name" value="IGc2"/>
    <property type="match status" value="6"/>
</dbReference>
<keyword evidence="8" id="KW-0472">Membrane</keyword>
<feature type="domain" description="Ig-like" evidence="14">
    <location>
        <begin position="51"/>
        <end position="142"/>
    </location>
</feature>
<dbReference type="InterPro" id="IPR003961">
    <property type="entry name" value="FN3_dom"/>
</dbReference>
<keyword evidence="9" id="KW-1015">Disulfide bond</keyword>
<dbReference type="AlphaFoldDB" id="A0A3P9JPZ9"/>
<keyword evidence="6" id="KW-0677">Repeat</keyword>
<keyword evidence="3" id="KW-1003">Cell membrane</keyword>
<dbReference type="SUPFAM" id="SSF48726">
    <property type="entry name" value="Immunoglobulin"/>
    <property type="match status" value="6"/>
</dbReference>
<dbReference type="FunFam" id="2.60.40.10:FF:000005">
    <property type="entry name" value="Neuronal cell adhesion molecule"/>
    <property type="match status" value="1"/>
</dbReference>
<dbReference type="FunFam" id="2.60.40.10:FF:000064">
    <property type="entry name" value="Contactin 1"/>
    <property type="match status" value="1"/>
</dbReference>
<comment type="similarity">
    <text evidence="2">Belongs to the immunoglobulin superfamily. Contactin family.</text>
</comment>
<evidence type="ECO:0000256" key="9">
    <source>
        <dbReference type="ARBA" id="ARBA00023157"/>
    </source>
</evidence>
<dbReference type="PROSITE" id="PS50853">
    <property type="entry name" value="FN3"/>
    <property type="match status" value="3"/>
</dbReference>
<dbReference type="InterPro" id="IPR013783">
    <property type="entry name" value="Ig-like_fold"/>
</dbReference>
<evidence type="ECO:0000256" key="13">
    <source>
        <dbReference type="ARBA" id="ARBA00038703"/>
    </source>
</evidence>
<organism evidence="16 17">
    <name type="scientific">Oryzias latipes</name>
    <name type="common">Japanese rice fish</name>
    <name type="synonym">Japanese killifish</name>
    <dbReference type="NCBI Taxonomy" id="8090"/>
    <lineage>
        <taxon>Eukaryota</taxon>
        <taxon>Metazoa</taxon>
        <taxon>Chordata</taxon>
        <taxon>Craniata</taxon>
        <taxon>Vertebrata</taxon>
        <taxon>Euteleostomi</taxon>
        <taxon>Actinopterygii</taxon>
        <taxon>Neopterygii</taxon>
        <taxon>Teleostei</taxon>
        <taxon>Neoteleostei</taxon>
        <taxon>Acanthomorphata</taxon>
        <taxon>Ovalentaria</taxon>
        <taxon>Atherinomorphae</taxon>
        <taxon>Beloniformes</taxon>
        <taxon>Adrianichthyidae</taxon>
        <taxon>Oryziinae</taxon>
        <taxon>Oryzias</taxon>
    </lineage>
</organism>
<dbReference type="Pfam" id="PF00047">
    <property type="entry name" value="ig"/>
    <property type="match status" value="1"/>
</dbReference>
<evidence type="ECO:0000256" key="7">
    <source>
        <dbReference type="ARBA" id="ARBA00022889"/>
    </source>
</evidence>
<dbReference type="SUPFAM" id="SSF49265">
    <property type="entry name" value="Fibronectin type III"/>
    <property type="match status" value="2"/>
</dbReference>
<keyword evidence="5" id="KW-0732">Signal</keyword>
<dbReference type="Ensembl" id="ENSORLT00015028282.1">
    <property type="protein sequence ID" value="ENSORLP00015034441.1"/>
    <property type="gene ID" value="ENSORLG00015020530.1"/>
</dbReference>
<feature type="domain" description="Ig-like" evidence="14">
    <location>
        <begin position="252"/>
        <end position="331"/>
    </location>
</feature>
<reference evidence="16" key="3">
    <citation type="submission" date="2025-08" db="UniProtKB">
        <authorList>
            <consortium name="Ensembl"/>
        </authorList>
    </citation>
    <scope>IDENTIFICATION</scope>
    <source>
        <strain evidence="16">HSOK</strain>
    </source>
</reference>
<proteinExistence type="inferred from homology"/>
<dbReference type="SMART" id="SM00409">
    <property type="entry name" value="IG"/>
    <property type="match status" value="6"/>
</dbReference>
<dbReference type="InterPro" id="IPR036179">
    <property type="entry name" value="Ig-like_dom_sf"/>
</dbReference>
<dbReference type="PROSITE" id="PS50835">
    <property type="entry name" value="IG_LIKE"/>
    <property type="match status" value="6"/>
</dbReference>
<dbReference type="InterPro" id="IPR036116">
    <property type="entry name" value="FN3_sf"/>
</dbReference>
<evidence type="ECO:0000259" key="15">
    <source>
        <dbReference type="PROSITE" id="PS50853"/>
    </source>
</evidence>
<dbReference type="InterPro" id="IPR003598">
    <property type="entry name" value="Ig_sub2"/>
</dbReference>
<feature type="domain" description="Ig-like" evidence="14">
    <location>
        <begin position="364"/>
        <end position="429"/>
    </location>
</feature>
<dbReference type="PANTHER" id="PTHR44170">
    <property type="entry name" value="PROTEIN SIDEKICK"/>
    <property type="match status" value="1"/>
</dbReference>
<feature type="domain" description="Fibronectin type-III" evidence="15">
    <location>
        <begin position="829"/>
        <end position="922"/>
    </location>
</feature>
<dbReference type="FunFam" id="2.60.40.10:FF:000035">
    <property type="entry name" value="Contactin 1"/>
    <property type="match status" value="1"/>
</dbReference>
<dbReference type="Gene3D" id="2.60.40.10">
    <property type="entry name" value="Immunoglobulins"/>
    <property type="match status" value="10"/>
</dbReference>
<dbReference type="GO" id="GO:0007155">
    <property type="term" value="P:cell adhesion"/>
    <property type="evidence" value="ECO:0007669"/>
    <property type="project" value="UniProtKB-KW"/>
</dbReference>
<feature type="domain" description="Fibronectin type-III" evidence="15">
    <location>
        <begin position="727"/>
        <end position="824"/>
    </location>
</feature>
<evidence type="ECO:0000256" key="12">
    <source>
        <dbReference type="ARBA" id="ARBA00023319"/>
    </source>
</evidence>
<keyword evidence="11" id="KW-0449">Lipoprotein</keyword>
<evidence type="ECO:0000259" key="14">
    <source>
        <dbReference type="PROSITE" id="PS50835"/>
    </source>
</evidence>
<dbReference type="FunFam" id="2.60.40.10:FF:000047">
    <property type="entry name" value="Contactin 1"/>
    <property type="match status" value="1"/>
</dbReference>
<evidence type="ECO:0000256" key="10">
    <source>
        <dbReference type="ARBA" id="ARBA00023180"/>
    </source>
</evidence>
<evidence type="ECO:0008006" key="18">
    <source>
        <dbReference type="Google" id="ProtNLM"/>
    </source>
</evidence>
<feature type="domain" description="Ig-like" evidence="14">
    <location>
        <begin position="524"/>
        <end position="611"/>
    </location>
</feature>
<evidence type="ECO:0000256" key="6">
    <source>
        <dbReference type="ARBA" id="ARBA00022737"/>
    </source>
</evidence>
<dbReference type="InterPro" id="IPR013098">
    <property type="entry name" value="Ig_I-set"/>
</dbReference>
<dbReference type="FunFam" id="2.60.40.10:FF:000054">
    <property type="entry name" value="Contactin 1"/>
    <property type="match status" value="1"/>
</dbReference>
<keyword evidence="10" id="KW-0325">Glycoprotein</keyword>
<feature type="domain" description="Ig-like" evidence="14">
    <location>
        <begin position="147"/>
        <end position="234"/>
    </location>
</feature>